<keyword evidence="2" id="KW-1185">Reference proteome</keyword>
<dbReference type="Proteomes" id="UP000607653">
    <property type="component" value="Unassembled WGS sequence"/>
</dbReference>
<accession>A0A822Y8I2</accession>
<dbReference type="EMBL" id="DUZY01000002">
    <property type="protein sequence ID" value="DAD28572.1"/>
    <property type="molecule type" value="Genomic_DNA"/>
</dbReference>
<evidence type="ECO:0000313" key="2">
    <source>
        <dbReference type="Proteomes" id="UP000607653"/>
    </source>
</evidence>
<proteinExistence type="predicted"/>
<protein>
    <submittedName>
        <fullName evidence="1">Uncharacterized protein</fullName>
    </submittedName>
</protein>
<dbReference type="AlphaFoldDB" id="A0A822Y8I2"/>
<reference evidence="1 2" key="1">
    <citation type="journal article" date="2020" name="Mol. Biol. Evol.">
        <title>Distinct Expression and Methylation Patterns for Genes with Different Fates following a Single Whole-Genome Duplication in Flowering Plants.</title>
        <authorList>
            <person name="Shi T."/>
            <person name="Rahmani R.S."/>
            <person name="Gugger P.F."/>
            <person name="Wang M."/>
            <person name="Li H."/>
            <person name="Zhang Y."/>
            <person name="Li Z."/>
            <person name="Wang Q."/>
            <person name="Van de Peer Y."/>
            <person name="Marchal K."/>
            <person name="Chen J."/>
        </authorList>
    </citation>
    <scope>NUCLEOTIDE SEQUENCE [LARGE SCALE GENOMIC DNA]</scope>
    <source>
        <tissue evidence="1">Leaf</tissue>
    </source>
</reference>
<name>A0A822Y8I2_NELNU</name>
<organism evidence="1 2">
    <name type="scientific">Nelumbo nucifera</name>
    <name type="common">Sacred lotus</name>
    <dbReference type="NCBI Taxonomy" id="4432"/>
    <lineage>
        <taxon>Eukaryota</taxon>
        <taxon>Viridiplantae</taxon>
        <taxon>Streptophyta</taxon>
        <taxon>Embryophyta</taxon>
        <taxon>Tracheophyta</taxon>
        <taxon>Spermatophyta</taxon>
        <taxon>Magnoliopsida</taxon>
        <taxon>Proteales</taxon>
        <taxon>Nelumbonaceae</taxon>
        <taxon>Nelumbo</taxon>
    </lineage>
</organism>
<comment type="caution">
    <text evidence="1">The sequence shown here is derived from an EMBL/GenBank/DDBJ whole genome shotgun (WGS) entry which is preliminary data.</text>
</comment>
<evidence type="ECO:0000313" key="1">
    <source>
        <dbReference type="EMBL" id="DAD28572.1"/>
    </source>
</evidence>
<sequence length="77" mass="9077">MCSCTPYSTHQLHPRQDHHQSCDLGPHIGFYFSERKTKMENFIQATKWRRVLKMEKKRVLIEESKARGEEISEDKGG</sequence>
<gene>
    <name evidence="1" type="ORF">HUJ06_030040</name>
</gene>